<dbReference type="Pfam" id="PF04777">
    <property type="entry name" value="Evr1_Alr"/>
    <property type="match status" value="1"/>
</dbReference>
<feature type="domain" description="ERV/ALR sulfhydryl oxidase" evidence="13">
    <location>
        <begin position="397"/>
        <end position="516"/>
    </location>
</feature>
<dbReference type="PANTHER" id="PTHR22897:SF7">
    <property type="entry name" value="SULFHYDRYL OXIDASE 2"/>
    <property type="match status" value="1"/>
</dbReference>
<dbReference type="Gene3D" id="3.40.30.10">
    <property type="entry name" value="Glutaredoxin"/>
    <property type="match status" value="2"/>
</dbReference>
<keyword evidence="3 10" id="KW-0285">Flavoprotein</keyword>
<dbReference type="Pfam" id="PF18108">
    <property type="entry name" value="QSOX_Trx1"/>
    <property type="match status" value="1"/>
</dbReference>
<dbReference type="InterPro" id="IPR039798">
    <property type="entry name" value="Sulfhydryl_oxidase"/>
</dbReference>
<evidence type="ECO:0000313" key="16">
    <source>
        <dbReference type="Proteomes" id="UP001046870"/>
    </source>
</evidence>
<feature type="compositionally biased region" description="Pro residues" evidence="11">
    <location>
        <begin position="592"/>
        <end position="604"/>
    </location>
</feature>
<dbReference type="InterPro" id="IPR042568">
    <property type="entry name" value="QSOX_FAD-bd_sf"/>
</dbReference>
<name>A0A9D3QBR4_MEGAT</name>
<evidence type="ECO:0000256" key="5">
    <source>
        <dbReference type="ARBA" id="ARBA00022827"/>
    </source>
</evidence>
<reference evidence="15" key="1">
    <citation type="submission" date="2021-01" db="EMBL/GenBank/DDBJ databases">
        <authorList>
            <person name="Zahm M."/>
            <person name="Roques C."/>
            <person name="Cabau C."/>
            <person name="Klopp C."/>
            <person name="Donnadieu C."/>
            <person name="Jouanno E."/>
            <person name="Lampietro C."/>
            <person name="Louis A."/>
            <person name="Herpin A."/>
            <person name="Echchiki A."/>
            <person name="Berthelot C."/>
            <person name="Parey E."/>
            <person name="Roest-Crollius H."/>
            <person name="Braasch I."/>
            <person name="Postlethwait J."/>
            <person name="Bobe J."/>
            <person name="Montfort J."/>
            <person name="Bouchez O."/>
            <person name="Begum T."/>
            <person name="Mejri S."/>
            <person name="Adams A."/>
            <person name="Chen W.-J."/>
            <person name="Guiguen Y."/>
        </authorList>
    </citation>
    <scope>NUCLEOTIDE SEQUENCE</scope>
    <source>
        <strain evidence="15">YG-15Mar2019-1</strain>
        <tissue evidence="15">Brain</tissue>
    </source>
</reference>
<dbReference type="GO" id="GO:0005615">
    <property type="term" value="C:extracellular space"/>
    <property type="evidence" value="ECO:0007669"/>
    <property type="project" value="TreeGrafter"/>
</dbReference>
<evidence type="ECO:0000256" key="8">
    <source>
        <dbReference type="ARBA" id="ARBA00023180"/>
    </source>
</evidence>
<dbReference type="EC" id="1.8.3.2" evidence="10"/>
<comment type="similarity">
    <text evidence="2 10">Belongs to the quiescin-sulfhydryl oxidase (QSOX) family.</text>
</comment>
<evidence type="ECO:0000256" key="10">
    <source>
        <dbReference type="RuleBase" id="RU371123"/>
    </source>
</evidence>
<dbReference type="FunFam" id="1.20.120.310:FF:000001">
    <property type="entry name" value="Sulfhydryl oxidase"/>
    <property type="match status" value="1"/>
</dbReference>
<dbReference type="PANTHER" id="PTHR22897">
    <property type="entry name" value="QUIESCIN Q6-RELATED SULFHYDRYL OXIDASE"/>
    <property type="match status" value="1"/>
</dbReference>
<evidence type="ECO:0000313" key="15">
    <source>
        <dbReference type="EMBL" id="KAG7480460.1"/>
    </source>
</evidence>
<dbReference type="Gene3D" id="1.20.120.310">
    <property type="entry name" value="ERV/ALR sulfhydryl oxidase domain"/>
    <property type="match status" value="1"/>
</dbReference>
<dbReference type="PROSITE" id="PS51324">
    <property type="entry name" value="ERV_ALR"/>
    <property type="match status" value="1"/>
</dbReference>
<feature type="domain" description="Thioredoxin" evidence="14">
    <location>
        <begin position="28"/>
        <end position="164"/>
    </location>
</feature>
<dbReference type="CDD" id="cd02992">
    <property type="entry name" value="PDI_a_QSOX"/>
    <property type="match status" value="1"/>
</dbReference>
<keyword evidence="6 10" id="KW-0560">Oxidoreductase</keyword>
<evidence type="ECO:0000256" key="6">
    <source>
        <dbReference type="ARBA" id="ARBA00023002"/>
    </source>
</evidence>
<comment type="catalytic activity">
    <reaction evidence="9 10">
        <text>2 R'C(R)SH + O2 = R'C(R)S-S(R)CR' + H2O2</text>
        <dbReference type="Rhea" id="RHEA:17357"/>
        <dbReference type="ChEBI" id="CHEBI:15379"/>
        <dbReference type="ChEBI" id="CHEBI:16240"/>
        <dbReference type="ChEBI" id="CHEBI:16520"/>
        <dbReference type="ChEBI" id="CHEBI:17412"/>
        <dbReference type="EC" id="1.8.3.2"/>
    </reaction>
</comment>
<dbReference type="InterPro" id="IPR036249">
    <property type="entry name" value="Thioredoxin-like_sf"/>
</dbReference>
<dbReference type="FunFam" id="1.20.120.1960:FF:000001">
    <property type="entry name" value="Sulfhydryl oxidase"/>
    <property type="match status" value="1"/>
</dbReference>
<evidence type="ECO:0000256" key="4">
    <source>
        <dbReference type="ARBA" id="ARBA00022729"/>
    </source>
</evidence>
<dbReference type="FunFam" id="3.40.30.10:FF:000073">
    <property type="entry name" value="Sulfhydryl oxidase"/>
    <property type="match status" value="1"/>
</dbReference>
<dbReference type="SUPFAM" id="SSF52833">
    <property type="entry name" value="Thioredoxin-like"/>
    <property type="match status" value="1"/>
</dbReference>
<dbReference type="Pfam" id="PF18371">
    <property type="entry name" value="FAD_SOX"/>
    <property type="match status" value="1"/>
</dbReference>
<comment type="function">
    <text evidence="10">Catalyzes the oxidation of sulfhydryl groups in peptide and protein thiols to disulfides with the reduction of oxygen to hydrogen peroxide.</text>
</comment>
<sequence length="631" mass="70914">MATLGHGCRGAALRFPAALRSVMSLLLLLLLQRVQGTRLYSSEDPLTILTSDTLKETLRNSSAAWLVQFYSSWCGHCIQYSPTWKALAGDVKDWERAIRIGVLDCAYEKNFDICKEFEIHFYPTFRYFKARSNTFDVGKTYRGPDRELQTVRQLMVNFLQNHTKEDWPVGCPQLEPSRSDDVLPLLGQKADQYTGIIIEDEDSYVGREVILDLMVYEGVRVTRVVSTDRALLEKLGVTTVPSAYLLHPNGTHGLMDVQKRLRFFFSSFLKLLPGVHRKQTNSAREPVHAGSRGHGAAEVWKEFDKSKVYMVDLESGLHYLLRVELASHQSLEGEELKTFKDFVTVVAKLLETLLEWLVSLPLERIPYDAILDLVNNKMRISGMYLSDRLQWVGCQGSRPELRGYPCSLWTLFHTLTVQAALRPDALANTGLEEDPLAVLQTMRRYIGTFFGCQECGRHFEEMAKESLSQVRSLDQALSQVRSLDQATLWLWRKHNQVNNRLAGALSEDPRFPKTQWPTPDLCPACHEERDGLHVWNEERVLAFLKLHYGAANISPKYASSASGPEPGGAGEPQPPQSQGGAPPDSPDRPARATPPPPTTAPPPRSSRRRGGQGRGARGCARRRGRGSASWG</sequence>
<gene>
    <name evidence="15" type="ORF">MATL_G00056370</name>
</gene>
<evidence type="ECO:0000256" key="11">
    <source>
        <dbReference type="SAM" id="MobiDB-lite"/>
    </source>
</evidence>
<dbReference type="OrthoDB" id="59470at2759"/>
<dbReference type="GO" id="GO:0006457">
    <property type="term" value="P:protein folding"/>
    <property type="evidence" value="ECO:0007669"/>
    <property type="project" value="TreeGrafter"/>
</dbReference>
<dbReference type="GO" id="GO:0016971">
    <property type="term" value="F:flavin-dependent sulfhydryl oxidase activity"/>
    <property type="evidence" value="ECO:0007669"/>
    <property type="project" value="InterPro"/>
</dbReference>
<protein>
    <recommendedName>
        <fullName evidence="10">Sulfhydryl oxidase</fullName>
        <ecNumber evidence="10">1.8.3.2</ecNumber>
    </recommendedName>
</protein>
<dbReference type="FunFam" id="3.40.30.10:FF:000080">
    <property type="entry name" value="Sulfhydryl oxidase"/>
    <property type="match status" value="1"/>
</dbReference>
<keyword evidence="5 10" id="KW-0274">FAD</keyword>
<dbReference type="AlphaFoldDB" id="A0A9D3QBR4"/>
<dbReference type="GO" id="GO:0000139">
    <property type="term" value="C:Golgi membrane"/>
    <property type="evidence" value="ECO:0007669"/>
    <property type="project" value="TreeGrafter"/>
</dbReference>
<keyword evidence="16" id="KW-1185">Reference proteome</keyword>
<evidence type="ECO:0000256" key="1">
    <source>
        <dbReference type="ARBA" id="ARBA00001974"/>
    </source>
</evidence>
<dbReference type="InterPro" id="IPR040986">
    <property type="entry name" value="QSOX_FAD-bd_dom"/>
</dbReference>
<evidence type="ECO:0000259" key="14">
    <source>
        <dbReference type="PROSITE" id="PS51352"/>
    </source>
</evidence>
<dbReference type="EMBL" id="JAFDVH010000004">
    <property type="protein sequence ID" value="KAG7480460.1"/>
    <property type="molecule type" value="Genomic_DNA"/>
</dbReference>
<dbReference type="InterPro" id="IPR036774">
    <property type="entry name" value="ERV/ALR_sulphydryl_oxid_sf"/>
</dbReference>
<evidence type="ECO:0000259" key="13">
    <source>
        <dbReference type="PROSITE" id="PS51324"/>
    </source>
</evidence>
<dbReference type="Pfam" id="PF00085">
    <property type="entry name" value="Thioredoxin"/>
    <property type="match status" value="1"/>
</dbReference>
<evidence type="ECO:0000256" key="7">
    <source>
        <dbReference type="ARBA" id="ARBA00023157"/>
    </source>
</evidence>
<dbReference type="SUPFAM" id="SSF69000">
    <property type="entry name" value="FAD-dependent thiol oxidase"/>
    <property type="match status" value="1"/>
</dbReference>
<comment type="caution">
    <text evidence="15">The sequence shown here is derived from an EMBL/GenBank/DDBJ whole genome shotgun (WGS) entry which is preliminary data.</text>
</comment>
<dbReference type="InterPro" id="IPR013766">
    <property type="entry name" value="Thioredoxin_domain"/>
</dbReference>
<evidence type="ECO:0000256" key="3">
    <source>
        <dbReference type="ARBA" id="ARBA00022630"/>
    </source>
</evidence>
<dbReference type="Gene3D" id="1.20.120.1960">
    <property type="entry name" value="QSOX sulfhydryl oxidase domain"/>
    <property type="match status" value="1"/>
</dbReference>
<organism evidence="15 16">
    <name type="scientific">Megalops atlanticus</name>
    <name type="common">Tarpon</name>
    <name type="synonym">Clupea gigantea</name>
    <dbReference type="NCBI Taxonomy" id="7932"/>
    <lineage>
        <taxon>Eukaryota</taxon>
        <taxon>Metazoa</taxon>
        <taxon>Chordata</taxon>
        <taxon>Craniata</taxon>
        <taxon>Vertebrata</taxon>
        <taxon>Euteleostomi</taxon>
        <taxon>Actinopterygii</taxon>
        <taxon>Neopterygii</taxon>
        <taxon>Teleostei</taxon>
        <taxon>Elopiformes</taxon>
        <taxon>Megalopidae</taxon>
        <taxon>Megalops</taxon>
    </lineage>
</organism>
<feature type="chain" id="PRO_5039731321" description="Sulfhydryl oxidase" evidence="12">
    <location>
        <begin position="37"/>
        <end position="631"/>
    </location>
</feature>
<evidence type="ECO:0000256" key="2">
    <source>
        <dbReference type="ARBA" id="ARBA00006041"/>
    </source>
</evidence>
<dbReference type="InterPro" id="IPR017905">
    <property type="entry name" value="ERV/ALR_sulphydryl_oxidase"/>
</dbReference>
<proteinExistence type="inferred from homology"/>
<comment type="cofactor">
    <cofactor evidence="1 10">
        <name>FAD</name>
        <dbReference type="ChEBI" id="CHEBI:57692"/>
    </cofactor>
</comment>
<dbReference type="PROSITE" id="PS51352">
    <property type="entry name" value="THIOREDOXIN_2"/>
    <property type="match status" value="1"/>
</dbReference>
<accession>A0A9D3QBR4</accession>
<evidence type="ECO:0000256" key="12">
    <source>
        <dbReference type="SAM" id="SignalP"/>
    </source>
</evidence>
<keyword evidence="8" id="KW-0325">Glycoprotein</keyword>
<dbReference type="GO" id="GO:0003756">
    <property type="term" value="F:protein disulfide isomerase activity"/>
    <property type="evidence" value="ECO:0007669"/>
    <property type="project" value="TreeGrafter"/>
</dbReference>
<evidence type="ECO:0000256" key="9">
    <source>
        <dbReference type="ARBA" id="ARBA00048864"/>
    </source>
</evidence>
<feature type="region of interest" description="Disordered" evidence="11">
    <location>
        <begin position="557"/>
        <end position="631"/>
    </location>
</feature>
<dbReference type="Proteomes" id="UP001046870">
    <property type="component" value="Chromosome 4"/>
</dbReference>
<keyword evidence="4 12" id="KW-0732">Signal</keyword>
<keyword evidence="7" id="KW-1015">Disulfide bond</keyword>
<feature type="signal peptide" evidence="12">
    <location>
        <begin position="1"/>
        <end position="36"/>
    </location>
</feature>
<dbReference type="InterPro" id="IPR041269">
    <property type="entry name" value="QSOX_Trx1"/>
</dbReference>